<dbReference type="InterPro" id="IPR011701">
    <property type="entry name" value="MFS"/>
</dbReference>
<dbReference type="EMBL" id="FOKC01000002">
    <property type="protein sequence ID" value="SFA95106.1"/>
    <property type="molecule type" value="Genomic_DNA"/>
</dbReference>
<dbReference type="STRING" id="748909.SAMN05192575_10288"/>
<feature type="transmembrane region" description="Helical" evidence="7">
    <location>
        <begin position="46"/>
        <end position="67"/>
    </location>
</feature>
<evidence type="ECO:0000256" key="2">
    <source>
        <dbReference type="ARBA" id="ARBA00022448"/>
    </source>
</evidence>
<dbReference type="SUPFAM" id="SSF103473">
    <property type="entry name" value="MFS general substrate transporter"/>
    <property type="match status" value="1"/>
</dbReference>
<sequence length="417" mass="44537">MLTRLGFPSVGEHRRFVTAIVADTVGSGLFMPITLLYFLAMTDLSLVQVGSALSLSAILTMPGAFVIGSLVDRFGPRRMMLIGNLVQAVGMLAYLWADSLLAVALWTTLLNIGRQAFWGSFGNVVTAISAPGERELWFGFLQAVRNLGYSVGGVLAGIALQIGTDLAYQTVVVVNVVTFVVAFFLLLDVPDHRVARDDDAPLEGWGVVLRDRAYLRLVVGQLGFVAGMMVLNFALPVYVAETIDLPGWVVGAIFTLNTALVGLGQGLVVRRMTGQVRARMMGLAQVVFVASYALFVVAGWLPVWLAVVVMLVGAAVYTFGELTGGPVLSATAAEAAPDHLRGRYLGLFQLSWALGGAVAPVSFTWLLAQGPTTLWWVLTLIAVVSAAYLQRLPRVLPAAGMRVTTRVAEQDATGPTP</sequence>
<evidence type="ECO:0000256" key="3">
    <source>
        <dbReference type="ARBA" id="ARBA00022475"/>
    </source>
</evidence>
<feature type="domain" description="Major facilitator superfamily (MFS) profile" evidence="8">
    <location>
        <begin position="1"/>
        <end position="397"/>
    </location>
</feature>
<feature type="transmembrane region" description="Helical" evidence="7">
    <location>
        <begin position="217"/>
        <end position="239"/>
    </location>
</feature>
<comment type="subcellular location">
    <subcellularLocation>
        <location evidence="1">Cell membrane</location>
        <topology evidence="1">Multi-pass membrane protein</topology>
    </subcellularLocation>
</comment>
<evidence type="ECO:0000256" key="6">
    <source>
        <dbReference type="ARBA" id="ARBA00023136"/>
    </source>
</evidence>
<keyword evidence="2" id="KW-0813">Transport</keyword>
<dbReference type="Pfam" id="PF07690">
    <property type="entry name" value="MFS_1"/>
    <property type="match status" value="1"/>
</dbReference>
<dbReference type="GO" id="GO:0005886">
    <property type="term" value="C:plasma membrane"/>
    <property type="evidence" value="ECO:0007669"/>
    <property type="project" value="UniProtKB-SubCell"/>
</dbReference>
<feature type="transmembrane region" description="Helical" evidence="7">
    <location>
        <begin position="307"/>
        <end position="332"/>
    </location>
</feature>
<evidence type="ECO:0000256" key="4">
    <source>
        <dbReference type="ARBA" id="ARBA00022692"/>
    </source>
</evidence>
<dbReference type="GO" id="GO:0022857">
    <property type="term" value="F:transmembrane transporter activity"/>
    <property type="evidence" value="ECO:0007669"/>
    <property type="project" value="InterPro"/>
</dbReference>
<dbReference type="InterPro" id="IPR001958">
    <property type="entry name" value="Tet-R_TetA/multi-R_MdtG-like"/>
</dbReference>
<evidence type="ECO:0000256" key="5">
    <source>
        <dbReference type="ARBA" id="ARBA00022989"/>
    </source>
</evidence>
<dbReference type="PANTHER" id="PTHR23517:SF2">
    <property type="entry name" value="MULTIDRUG RESISTANCE PROTEIN MDTH"/>
    <property type="match status" value="1"/>
</dbReference>
<dbReference type="InterPro" id="IPR020846">
    <property type="entry name" value="MFS_dom"/>
</dbReference>
<dbReference type="PRINTS" id="PR01035">
    <property type="entry name" value="TCRTETA"/>
</dbReference>
<dbReference type="RefSeq" id="WP_198554203.1">
    <property type="nucleotide sequence ID" value="NZ_FOKC01000002.1"/>
</dbReference>
<feature type="transmembrane region" description="Helical" evidence="7">
    <location>
        <begin position="344"/>
        <end position="368"/>
    </location>
</feature>
<keyword evidence="6 7" id="KW-0472">Membrane</keyword>
<evidence type="ECO:0000256" key="7">
    <source>
        <dbReference type="SAM" id="Phobius"/>
    </source>
</evidence>
<keyword evidence="3" id="KW-1003">Cell membrane</keyword>
<feature type="transmembrane region" description="Helical" evidence="7">
    <location>
        <begin position="245"/>
        <end position="269"/>
    </location>
</feature>
<dbReference type="InterPro" id="IPR036259">
    <property type="entry name" value="MFS_trans_sf"/>
</dbReference>
<protein>
    <submittedName>
        <fullName evidence="9">Major Facilitator Superfamily protein</fullName>
    </submittedName>
</protein>
<feature type="transmembrane region" description="Helical" evidence="7">
    <location>
        <begin position="103"/>
        <end position="124"/>
    </location>
</feature>
<dbReference type="PANTHER" id="PTHR23517">
    <property type="entry name" value="RESISTANCE PROTEIN MDTM, PUTATIVE-RELATED-RELATED"/>
    <property type="match status" value="1"/>
</dbReference>
<feature type="transmembrane region" description="Helical" evidence="7">
    <location>
        <begin position="166"/>
        <end position="187"/>
    </location>
</feature>
<organism evidence="9 10">
    <name type="scientific">Nocardioides alpinus</name>
    <dbReference type="NCBI Taxonomy" id="748909"/>
    <lineage>
        <taxon>Bacteria</taxon>
        <taxon>Bacillati</taxon>
        <taxon>Actinomycetota</taxon>
        <taxon>Actinomycetes</taxon>
        <taxon>Propionibacteriales</taxon>
        <taxon>Nocardioidaceae</taxon>
        <taxon>Nocardioides</taxon>
    </lineage>
</organism>
<feature type="transmembrane region" description="Helical" evidence="7">
    <location>
        <begin position="281"/>
        <end position="301"/>
    </location>
</feature>
<dbReference type="Gene3D" id="1.20.1250.20">
    <property type="entry name" value="MFS general substrate transporter like domains"/>
    <property type="match status" value="1"/>
</dbReference>
<keyword evidence="4 7" id="KW-0812">Transmembrane</keyword>
<dbReference type="AlphaFoldDB" id="A0A1I0X415"/>
<dbReference type="PROSITE" id="PS50850">
    <property type="entry name" value="MFS"/>
    <property type="match status" value="1"/>
</dbReference>
<evidence type="ECO:0000313" key="9">
    <source>
        <dbReference type="EMBL" id="SFA95106.1"/>
    </source>
</evidence>
<evidence type="ECO:0000256" key="1">
    <source>
        <dbReference type="ARBA" id="ARBA00004651"/>
    </source>
</evidence>
<accession>A0A1I0X415</accession>
<evidence type="ECO:0000259" key="8">
    <source>
        <dbReference type="PROSITE" id="PS50850"/>
    </source>
</evidence>
<evidence type="ECO:0000313" key="10">
    <source>
        <dbReference type="Proteomes" id="UP000199113"/>
    </source>
</evidence>
<feature type="transmembrane region" description="Helical" evidence="7">
    <location>
        <begin position="20"/>
        <end position="40"/>
    </location>
</feature>
<keyword evidence="5 7" id="KW-1133">Transmembrane helix</keyword>
<proteinExistence type="predicted"/>
<dbReference type="Proteomes" id="UP000199113">
    <property type="component" value="Unassembled WGS sequence"/>
</dbReference>
<gene>
    <name evidence="9" type="ORF">SAMN05192575_10288</name>
</gene>
<dbReference type="InterPro" id="IPR050171">
    <property type="entry name" value="MFS_Transporters"/>
</dbReference>
<reference evidence="9" key="1">
    <citation type="submission" date="2016-10" db="EMBL/GenBank/DDBJ databases">
        <authorList>
            <person name="de Groot N.N."/>
        </authorList>
    </citation>
    <scope>NUCLEOTIDE SEQUENCE [LARGE SCALE GENOMIC DNA]</scope>
    <source>
        <strain evidence="9">CGMCC 1.10697</strain>
    </source>
</reference>
<feature type="transmembrane region" description="Helical" evidence="7">
    <location>
        <begin position="374"/>
        <end position="392"/>
    </location>
</feature>
<name>A0A1I0X415_9ACTN</name>